<dbReference type="eggNOG" id="ENOG502RIIY">
    <property type="taxonomic scope" value="Eukaryota"/>
</dbReference>
<proteinExistence type="inferred from homology"/>
<dbReference type="FunCoup" id="F0ZLX8">
    <property type="interactions" value="937"/>
</dbReference>
<dbReference type="InParanoid" id="F0ZLX8"/>
<feature type="signal peptide" evidence="10">
    <location>
        <begin position="1"/>
        <end position="25"/>
    </location>
</feature>
<feature type="region of interest" description="Disordered" evidence="9">
    <location>
        <begin position="210"/>
        <end position="236"/>
    </location>
</feature>
<dbReference type="EMBL" id="GL871073">
    <property type="protein sequence ID" value="EGC35064.1"/>
    <property type="molecule type" value="Genomic_DNA"/>
</dbReference>
<keyword evidence="12" id="KW-1185">Reference proteome</keyword>
<evidence type="ECO:0008006" key="13">
    <source>
        <dbReference type="Google" id="ProtNLM"/>
    </source>
</evidence>
<dbReference type="PANTHER" id="PTHR31787:SF3">
    <property type="entry name" value="FRIZZLED AND SMOOTHENED-LIKE PROTEIN H"/>
    <property type="match status" value="1"/>
</dbReference>
<dbReference type="VEuPathDB" id="AmoebaDB:DICPUDRAFT_152647"/>
<dbReference type="PANTHER" id="PTHR31787">
    <property type="entry name" value="G-PROTEIN-COUPLED RECEPTOR GPCR FAMILY PROTEIN"/>
    <property type="match status" value="1"/>
</dbReference>
<evidence type="ECO:0000256" key="2">
    <source>
        <dbReference type="ARBA" id="ARBA00008077"/>
    </source>
</evidence>
<evidence type="ECO:0000256" key="6">
    <source>
        <dbReference type="ARBA" id="ARBA00023136"/>
    </source>
</evidence>
<protein>
    <recommendedName>
        <fullName evidence="13">FZ domain-containing protein</fullName>
    </recommendedName>
</protein>
<dbReference type="GeneID" id="10501831"/>
<evidence type="ECO:0000256" key="7">
    <source>
        <dbReference type="ARBA" id="ARBA00023170"/>
    </source>
</evidence>
<evidence type="ECO:0000313" key="12">
    <source>
        <dbReference type="Proteomes" id="UP000001064"/>
    </source>
</evidence>
<name>F0ZLX8_DICPU</name>
<evidence type="ECO:0000256" key="9">
    <source>
        <dbReference type="SAM" id="MobiDB-lite"/>
    </source>
</evidence>
<evidence type="ECO:0000256" key="8">
    <source>
        <dbReference type="ARBA" id="ARBA00023180"/>
    </source>
</evidence>
<dbReference type="OrthoDB" id="10631121at2759"/>
<dbReference type="OMA" id="ELECTNP"/>
<dbReference type="AlphaFoldDB" id="F0ZLX8"/>
<evidence type="ECO:0000313" key="11">
    <source>
        <dbReference type="EMBL" id="EGC35064.1"/>
    </source>
</evidence>
<dbReference type="RefSeq" id="XP_003288432.1">
    <property type="nucleotide sequence ID" value="XM_003288384.1"/>
</dbReference>
<keyword evidence="6" id="KW-0472">Membrane</keyword>
<keyword evidence="4 10" id="KW-0732">Signal</keyword>
<dbReference type="GO" id="GO:0016020">
    <property type="term" value="C:membrane"/>
    <property type="evidence" value="ECO:0007669"/>
    <property type="project" value="UniProtKB-SubCell"/>
</dbReference>
<comment type="similarity">
    <text evidence="2">Belongs to the G-protein coupled receptor Fz/Smo family.</text>
</comment>
<gene>
    <name evidence="11" type="ORF">DICPUDRAFT_152647</name>
</gene>
<keyword evidence="3" id="KW-0812">Transmembrane</keyword>
<feature type="chain" id="PRO_5003265237" description="FZ domain-containing protein" evidence="10">
    <location>
        <begin position="26"/>
        <end position="296"/>
    </location>
</feature>
<feature type="compositionally biased region" description="Low complexity" evidence="9">
    <location>
        <begin position="211"/>
        <end position="227"/>
    </location>
</feature>
<evidence type="ECO:0000256" key="1">
    <source>
        <dbReference type="ARBA" id="ARBA00004141"/>
    </source>
</evidence>
<evidence type="ECO:0000256" key="5">
    <source>
        <dbReference type="ARBA" id="ARBA00022989"/>
    </source>
</evidence>
<comment type="subcellular location">
    <subcellularLocation>
        <location evidence="1">Membrane</location>
        <topology evidence="1">Multi-pass membrane protein</topology>
    </subcellularLocation>
</comment>
<keyword evidence="8" id="KW-0325">Glycoprotein</keyword>
<evidence type="ECO:0000256" key="10">
    <source>
        <dbReference type="SAM" id="SignalP"/>
    </source>
</evidence>
<keyword evidence="5" id="KW-1133">Transmembrane helix</keyword>
<keyword evidence="7" id="KW-0675">Receptor</keyword>
<organism evidence="11 12">
    <name type="scientific">Dictyostelium purpureum</name>
    <name type="common">Slime mold</name>
    <dbReference type="NCBI Taxonomy" id="5786"/>
    <lineage>
        <taxon>Eukaryota</taxon>
        <taxon>Amoebozoa</taxon>
        <taxon>Evosea</taxon>
        <taxon>Eumycetozoa</taxon>
        <taxon>Dictyostelia</taxon>
        <taxon>Dictyosteliales</taxon>
        <taxon>Dictyosteliaceae</taxon>
        <taxon>Dictyostelium</taxon>
    </lineage>
</organism>
<accession>F0ZLX8</accession>
<evidence type="ECO:0000256" key="4">
    <source>
        <dbReference type="ARBA" id="ARBA00022729"/>
    </source>
</evidence>
<reference evidence="12" key="1">
    <citation type="journal article" date="2011" name="Genome Biol.">
        <title>Comparative genomics of the social amoebae Dictyostelium discoideum and Dictyostelium purpureum.</title>
        <authorList>
            <consortium name="US DOE Joint Genome Institute (JGI-PGF)"/>
            <person name="Sucgang R."/>
            <person name="Kuo A."/>
            <person name="Tian X."/>
            <person name="Salerno W."/>
            <person name="Parikh A."/>
            <person name="Feasley C.L."/>
            <person name="Dalin E."/>
            <person name="Tu H."/>
            <person name="Huang E."/>
            <person name="Barry K."/>
            <person name="Lindquist E."/>
            <person name="Shapiro H."/>
            <person name="Bruce D."/>
            <person name="Schmutz J."/>
            <person name="Salamov A."/>
            <person name="Fey P."/>
            <person name="Gaudet P."/>
            <person name="Anjard C."/>
            <person name="Babu M.M."/>
            <person name="Basu S."/>
            <person name="Bushmanova Y."/>
            <person name="van der Wel H."/>
            <person name="Katoh-Kurasawa M."/>
            <person name="Dinh C."/>
            <person name="Coutinho P.M."/>
            <person name="Saito T."/>
            <person name="Elias M."/>
            <person name="Schaap P."/>
            <person name="Kay R.R."/>
            <person name="Henrissat B."/>
            <person name="Eichinger L."/>
            <person name="Rivero F."/>
            <person name="Putnam N.H."/>
            <person name="West C.M."/>
            <person name="Loomis W.F."/>
            <person name="Chisholm R.L."/>
            <person name="Shaulsky G."/>
            <person name="Strassmann J.E."/>
            <person name="Queller D.C."/>
            <person name="Kuspa A."/>
            <person name="Grigoriev I.V."/>
        </authorList>
    </citation>
    <scope>NUCLEOTIDE SEQUENCE [LARGE SCALE GENOMIC DNA]</scope>
    <source>
        <strain evidence="12">QSDP1</strain>
    </source>
</reference>
<evidence type="ECO:0000256" key="3">
    <source>
        <dbReference type="ARBA" id="ARBA00022692"/>
    </source>
</evidence>
<sequence>MIGLLQQQYFFVVVIFFVLTNGILANNSNGNSNIDNKNSFNIVPMDSLGSDESNVVNQFYPVEPEATCIPLIVENNVCSKYLNYDKIYTSYTQQSQLSAIITATSFFNEITQYGNAECNQEMVFKAICTYLFPQCLTYIEEKKFKEYNLAIRTCYDECYQSIQWCSYSYKFDCNQNLNGYSVPLFPQNSTVYNFEPNGYQNVELECTNPFTSTSSSNDNGNGTSSDNKPTPIPELPNHSALVVYNFNRGKLTKKKLKSLSYNDDEEDHIIYPNGNNNFNIPPGNSIVNEYTPLMDH</sequence>
<dbReference type="InterPro" id="IPR050949">
    <property type="entry name" value="GPCR_Fz/Smo-like"/>
</dbReference>
<dbReference type="Proteomes" id="UP000001064">
    <property type="component" value="Unassembled WGS sequence"/>
</dbReference>
<dbReference type="KEGG" id="dpp:DICPUDRAFT_152647"/>